<reference evidence="2 3" key="1">
    <citation type="journal article" date="2012" name="PLoS Pathog.">
        <title>Diverse lifestyles and strategies of plant pathogenesis encoded in the genomes of eighteen Dothideomycetes fungi.</title>
        <authorList>
            <person name="Ohm R.A."/>
            <person name="Feau N."/>
            <person name="Henrissat B."/>
            <person name="Schoch C.L."/>
            <person name="Horwitz B.A."/>
            <person name="Barry K.W."/>
            <person name="Condon B.J."/>
            <person name="Copeland A.C."/>
            <person name="Dhillon B."/>
            <person name="Glaser F."/>
            <person name="Hesse C.N."/>
            <person name="Kosti I."/>
            <person name="LaButti K."/>
            <person name="Lindquist E.A."/>
            <person name="Lucas S."/>
            <person name="Salamov A.A."/>
            <person name="Bradshaw R.E."/>
            <person name="Ciuffetti L."/>
            <person name="Hamelin R.C."/>
            <person name="Kema G.H.J."/>
            <person name="Lawrence C."/>
            <person name="Scott J.A."/>
            <person name="Spatafora J.W."/>
            <person name="Turgeon B.G."/>
            <person name="de Wit P.J.G.M."/>
            <person name="Zhong S."/>
            <person name="Goodwin S.B."/>
            <person name="Grigoriev I.V."/>
        </authorList>
    </citation>
    <scope>NUCLEOTIDE SEQUENCE [LARGE SCALE GENOMIC DNA]</scope>
    <source>
        <strain evidence="2 3">SO2202</strain>
    </source>
</reference>
<evidence type="ECO:0000313" key="2">
    <source>
        <dbReference type="EMBL" id="EMF10528.1"/>
    </source>
</evidence>
<dbReference type="GeneID" id="27898614"/>
<name>N1QH96_SPHMS</name>
<proteinExistence type="predicted"/>
<dbReference type="RefSeq" id="XP_016758649.1">
    <property type="nucleotide sequence ID" value="XM_016901477.1"/>
</dbReference>
<accession>N1QH96</accession>
<dbReference type="Proteomes" id="UP000016931">
    <property type="component" value="Unassembled WGS sequence"/>
</dbReference>
<dbReference type="AlphaFoldDB" id="N1QH96"/>
<keyword evidence="3" id="KW-1185">Reference proteome</keyword>
<organism evidence="2 3">
    <name type="scientific">Sphaerulina musiva (strain SO2202)</name>
    <name type="common">Poplar stem canker fungus</name>
    <name type="synonym">Septoria musiva</name>
    <dbReference type="NCBI Taxonomy" id="692275"/>
    <lineage>
        <taxon>Eukaryota</taxon>
        <taxon>Fungi</taxon>
        <taxon>Dikarya</taxon>
        <taxon>Ascomycota</taxon>
        <taxon>Pezizomycotina</taxon>
        <taxon>Dothideomycetes</taxon>
        <taxon>Dothideomycetidae</taxon>
        <taxon>Mycosphaerellales</taxon>
        <taxon>Mycosphaerellaceae</taxon>
        <taxon>Sphaerulina</taxon>
    </lineage>
</organism>
<evidence type="ECO:0000313" key="3">
    <source>
        <dbReference type="Proteomes" id="UP000016931"/>
    </source>
</evidence>
<dbReference type="HOGENOM" id="CLU_2905619_0_0_1"/>
<gene>
    <name evidence="2" type="ORF">SEPMUDRAFT_119071</name>
</gene>
<feature type="region of interest" description="Disordered" evidence="1">
    <location>
        <begin position="1"/>
        <end position="22"/>
    </location>
</feature>
<evidence type="ECO:0000256" key="1">
    <source>
        <dbReference type="SAM" id="MobiDB-lite"/>
    </source>
</evidence>
<sequence length="62" mass="6739">MVFEHQPGGAGPSRGAVGQQQYDERMKMRATGAEFLVELDRLEAAAASEKADLECLRALAYP</sequence>
<dbReference type="OrthoDB" id="361102at2759"/>
<dbReference type="EMBL" id="KB456267">
    <property type="protein sequence ID" value="EMF10528.1"/>
    <property type="molecule type" value="Genomic_DNA"/>
</dbReference>
<protein>
    <submittedName>
        <fullName evidence="2">Uncharacterized protein</fullName>
    </submittedName>
</protein>